<organism evidence="1 2">
    <name type="scientific">Artemisia annua</name>
    <name type="common">Sweet wormwood</name>
    <dbReference type="NCBI Taxonomy" id="35608"/>
    <lineage>
        <taxon>Eukaryota</taxon>
        <taxon>Viridiplantae</taxon>
        <taxon>Streptophyta</taxon>
        <taxon>Embryophyta</taxon>
        <taxon>Tracheophyta</taxon>
        <taxon>Spermatophyta</taxon>
        <taxon>Magnoliopsida</taxon>
        <taxon>eudicotyledons</taxon>
        <taxon>Gunneridae</taxon>
        <taxon>Pentapetalae</taxon>
        <taxon>asterids</taxon>
        <taxon>campanulids</taxon>
        <taxon>Asterales</taxon>
        <taxon>Asteraceae</taxon>
        <taxon>Asteroideae</taxon>
        <taxon>Anthemideae</taxon>
        <taxon>Artemisiinae</taxon>
        <taxon>Artemisia</taxon>
    </lineage>
</organism>
<evidence type="ECO:0000313" key="2">
    <source>
        <dbReference type="Proteomes" id="UP000245207"/>
    </source>
</evidence>
<dbReference type="AlphaFoldDB" id="A0A2U1LZQ1"/>
<name>A0A2U1LZQ1_ARTAN</name>
<evidence type="ECO:0000313" key="1">
    <source>
        <dbReference type="EMBL" id="PWA54473.1"/>
    </source>
</evidence>
<dbReference type="EMBL" id="PKPP01007062">
    <property type="protein sequence ID" value="PWA54473.1"/>
    <property type="molecule type" value="Genomic_DNA"/>
</dbReference>
<accession>A0A2U1LZQ1</accession>
<gene>
    <name evidence="1" type="ORF">CTI12_AA438080</name>
</gene>
<reference evidence="1 2" key="1">
    <citation type="journal article" date="2018" name="Mol. Plant">
        <title>The genome of Artemisia annua provides insight into the evolution of Asteraceae family and artemisinin biosynthesis.</title>
        <authorList>
            <person name="Shen Q."/>
            <person name="Zhang L."/>
            <person name="Liao Z."/>
            <person name="Wang S."/>
            <person name="Yan T."/>
            <person name="Shi P."/>
            <person name="Liu M."/>
            <person name="Fu X."/>
            <person name="Pan Q."/>
            <person name="Wang Y."/>
            <person name="Lv Z."/>
            <person name="Lu X."/>
            <person name="Zhang F."/>
            <person name="Jiang W."/>
            <person name="Ma Y."/>
            <person name="Chen M."/>
            <person name="Hao X."/>
            <person name="Li L."/>
            <person name="Tang Y."/>
            <person name="Lv G."/>
            <person name="Zhou Y."/>
            <person name="Sun X."/>
            <person name="Brodelius P.E."/>
            <person name="Rose J.K.C."/>
            <person name="Tang K."/>
        </authorList>
    </citation>
    <scope>NUCLEOTIDE SEQUENCE [LARGE SCALE GENOMIC DNA]</scope>
    <source>
        <strain evidence="2">cv. Huhao1</strain>
        <tissue evidence="1">Leaf</tissue>
    </source>
</reference>
<dbReference type="Proteomes" id="UP000245207">
    <property type="component" value="Unassembled WGS sequence"/>
</dbReference>
<proteinExistence type="predicted"/>
<keyword evidence="2" id="KW-1185">Reference proteome</keyword>
<sequence length="184" mass="20962">MTKITDFEANLEQFKIYQAAINSEAAEQRALLQATIEKNKVDADRQFAEIMNIIKTLQPAATAAATISPPHHTQPLPYSYHTMPLQRPYTTTTTVMEKSGEYSGDVLIAEVEDKAQNFGYNEKSEKNESRRSNMEDIKKTRDEVIAAYDENQGLNSFVLIGVKHKHRDGMIHEALHHHYWAQQS</sequence>
<comment type="caution">
    <text evidence="1">The sequence shown here is derived from an EMBL/GenBank/DDBJ whole genome shotgun (WGS) entry which is preliminary data.</text>
</comment>
<protein>
    <submittedName>
        <fullName evidence="1">Uncharacterized protein</fullName>
    </submittedName>
</protein>